<dbReference type="RefSeq" id="WP_017234526.1">
    <property type="nucleotide sequence ID" value="NZ_CABPSH010000014.1"/>
</dbReference>
<proteinExistence type="predicted"/>
<reference evidence="2 3" key="1">
    <citation type="submission" date="2019-08" db="EMBL/GenBank/DDBJ databases">
        <authorList>
            <person name="Peeters C."/>
        </authorList>
    </citation>
    <scope>NUCLEOTIDE SEQUENCE [LARGE SCALE GENOMIC DNA]</scope>
    <source>
        <strain evidence="2 3">LMG 31012</strain>
    </source>
</reference>
<keyword evidence="1" id="KW-1133">Transmembrane helix</keyword>
<dbReference type="EMBL" id="CABPSH010000014">
    <property type="protein sequence ID" value="VVE41493.1"/>
    <property type="molecule type" value="Genomic_DNA"/>
</dbReference>
<accession>A0A5E4XZ41</accession>
<keyword evidence="3" id="KW-1185">Reference proteome</keyword>
<gene>
    <name evidence="2" type="ORF">PEP31012_04211</name>
</gene>
<keyword evidence="1" id="KW-0812">Transmembrane</keyword>
<protein>
    <submittedName>
        <fullName evidence="2">Uncharacterized protein</fullName>
    </submittedName>
</protein>
<evidence type="ECO:0000313" key="3">
    <source>
        <dbReference type="Proteomes" id="UP000400981"/>
    </source>
</evidence>
<dbReference type="OrthoDB" id="8929700at2"/>
<organism evidence="2 3">
    <name type="scientific">Pandoraea eparura</name>
    <dbReference type="NCBI Taxonomy" id="2508291"/>
    <lineage>
        <taxon>Bacteria</taxon>
        <taxon>Pseudomonadati</taxon>
        <taxon>Pseudomonadota</taxon>
        <taxon>Betaproteobacteria</taxon>
        <taxon>Burkholderiales</taxon>
        <taxon>Burkholderiaceae</taxon>
        <taxon>Pandoraea</taxon>
    </lineage>
</organism>
<sequence length="72" mass="7959">MKFAVGICATLATLLAIAILYAYGISLMSVLVALLVLSCPVWVIWMSLRISRRTELDIHAAVDQELKSRNKP</sequence>
<evidence type="ECO:0000256" key="1">
    <source>
        <dbReference type="SAM" id="Phobius"/>
    </source>
</evidence>
<feature type="transmembrane region" description="Helical" evidence="1">
    <location>
        <begin position="28"/>
        <end position="48"/>
    </location>
</feature>
<evidence type="ECO:0000313" key="2">
    <source>
        <dbReference type="EMBL" id="VVE41493.1"/>
    </source>
</evidence>
<dbReference type="Proteomes" id="UP000400981">
    <property type="component" value="Unassembled WGS sequence"/>
</dbReference>
<dbReference type="AlphaFoldDB" id="A0A5E4XZ41"/>
<keyword evidence="1" id="KW-0472">Membrane</keyword>
<name>A0A5E4XZ41_9BURK</name>